<reference evidence="4" key="1">
    <citation type="journal article" date="2008" name="Nature">
        <title>The amphioxus genome and the evolution of the chordate karyotype.</title>
        <authorList>
            <consortium name="US DOE Joint Genome Institute (JGI-PGF)"/>
            <person name="Putnam N.H."/>
            <person name="Butts T."/>
            <person name="Ferrier D.E.K."/>
            <person name="Furlong R.F."/>
            <person name="Hellsten U."/>
            <person name="Kawashima T."/>
            <person name="Robinson-Rechavi M."/>
            <person name="Shoguchi E."/>
            <person name="Terry A."/>
            <person name="Yu J.-K."/>
            <person name="Benito-Gutierrez E.L."/>
            <person name="Dubchak I."/>
            <person name="Garcia-Fernandez J."/>
            <person name="Gibson-Brown J.J."/>
            <person name="Grigoriev I.V."/>
            <person name="Horton A.C."/>
            <person name="de Jong P.J."/>
            <person name="Jurka J."/>
            <person name="Kapitonov V.V."/>
            <person name="Kohara Y."/>
            <person name="Kuroki Y."/>
            <person name="Lindquist E."/>
            <person name="Lucas S."/>
            <person name="Osoegawa K."/>
            <person name="Pennacchio L.A."/>
            <person name="Salamov A.A."/>
            <person name="Satou Y."/>
            <person name="Sauka-Spengler T."/>
            <person name="Schmutz J."/>
            <person name="Shin-I T."/>
            <person name="Toyoda A."/>
            <person name="Bronner-Fraser M."/>
            <person name="Fujiyama A."/>
            <person name="Holland L.Z."/>
            <person name="Holland P.W.H."/>
            <person name="Satoh N."/>
            <person name="Rokhsar D.S."/>
        </authorList>
    </citation>
    <scope>NUCLEOTIDE SEQUENCE [LARGE SCALE GENOMIC DNA]</scope>
    <source>
        <strain evidence="4">S238N-H82</strain>
        <tissue evidence="4">Testes</tissue>
    </source>
</reference>
<feature type="non-terminal residue" evidence="4">
    <location>
        <position position="1"/>
    </location>
</feature>
<keyword evidence="2" id="KW-1015">Disulfide bond</keyword>
<dbReference type="PROSITE" id="PS50835">
    <property type="entry name" value="IG_LIKE"/>
    <property type="match status" value="2"/>
</dbReference>
<evidence type="ECO:0000259" key="3">
    <source>
        <dbReference type="PROSITE" id="PS50835"/>
    </source>
</evidence>
<protein>
    <recommendedName>
        <fullName evidence="3">Ig-like domain-containing protein</fullName>
    </recommendedName>
</protein>
<evidence type="ECO:0000256" key="1">
    <source>
        <dbReference type="ARBA" id="ARBA00022737"/>
    </source>
</evidence>
<feature type="non-terminal residue" evidence="4">
    <location>
        <position position="113"/>
    </location>
</feature>
<dbReference type="PANTHER" id="PTHR44170:SF49">
    <property type="entry name" value="PROTEIN SIDEKICK-1 ISOFORM X1"/>
    <property type="match status" value="1"/>
</dbReference>
<dbReference type="CDD" id="cd00096">
    <property type="entry name" value="Ig"/>
    <property type="match status" value="2"/>
</dbReference>
<dbReference type="InterPro" id="IPR036179">
    <property type="entry name" value="Ig-like_dom_sf"/>
</dbReference>
<dbReference type="InterPro" id="IPR013783">
    <property type="entry name" value="Ig-like_fold"/>
</dbReference>
<feature type="domain" description="Ig-like" evidence="3">
    <location>
        <begin position="61"/>
        <end position="113"/>
    </location>
</feature>
<proteinExistence type="predicted"/>
<dbReference type="Gene3D" id="2.60.40.10">
    <property type="entry name" value="Immunoglobulins"/>
    <property type="match status" value="2"/>
</dbReference>
<keyword evidence="1" id="KW-0677">Repeat</keyword>
<dbReference type="PANTHER" id="PTHR44170">
    <property type="entry name" value="PROTEIN SIDEKICK"/>
    <property type="match status" value="1"/>
</dbReference>
<dbReference type="InParanoid" id="C3Z7C3"/>
<dbReference type="STRING" id="7739.C3Z7C3"/>
<gene>
    <name evidence="4" type="ORF">BRAFLDRAFT_188580</name>
</gene>
<dbReference type="EMBL" id="GG666590">
    <property type="protein sequence ID" value="EEN51719.1"/>
    <property type="molecule type" value="Genomic_DNA"/>
</dbReference>
<dbReference type="Pfam" id="PF07679">
    <property type="entry name" value="I-set"/>
    <property type="match status" value="1"/>
</dbReference>
<dbReference type="InterPro" id="IPR007110">
    <property type="entry name" value="Ig-like_dom"/>
</dbReference>
<evidence type="ECO:0000313" key="4">
    <source>
        <dbReference type="EMBL" id="EEN51719.1"/>
    </source>
</evidence>
<dbReference type="AlphaFoldDB" id="C3Z7C3"/>
<dbReference type="SUPFAM" id="SSF48726">
    <property type="entry name" value="Immunoglobulin"/>
    <property type="match status" value="2"/>
</dbReference>
<name>C3Z7C3_BRAFL</name>
<accession>C3Z7C3</accession>
<organism>
    <name type="scientific">Branchiostoma floridae</name>
    <name type="common">Florida lancelet</name>
    <name type="synonym">Amphioxus</name>
    <dbReference type="NCBI Taxonomy" id="7739"/>
    <lineage>
        <taxon>Eukaryota</taxon>
        <taxon>Metazoa</taxon>
        <taxon>Chordata</taxon>
        <taxon>Cephalochordata</taxon>
        <taxon>Leptocardii</taxon>
        <taxon>Amphioxiformes</taxon>
        <taxon>Branchiostomatidae</taxon>
        <taxon>Branchiostoma</taxon>
    </lineage>
</organism>
<evidence type="ECO:0000256" key="2">
    <source>
        <dbReference type="ARBA" id="ARBA00023157"/>
    </source>
</evidence>
<sequence length="113" mass="12394">LTITWKKDGEVVTAGLSDFNRKLTINFPTDSDEGIYKCEARLAGSSYSPASAYANLTIYDIQCQAAGTPQPSIKWYYDAVDIASFADSNKYQVLSDGSLRIMSLGEADQGMYQ</sequence>
<dbReference type="InterPro" id="IPR013098">
    <property type="entry name" value="Ig_I-set"/>
</dbReference>
<feature type="domain" description="Ig-like" evidence="3">
    <location>
        <begin position="1"/>
        <end position="57"/>
    </location>
</feature>